<feature type="transmembrane region" description="Helical" evidence="1">
    <location>
        <begin position="48"/>
        <end position="66"/>
    </location>
</feature>
<dbReference type="Proteomes" id="UP000823388">
    <property type="component" value="Chromosome 2N"/>
</dbReference>
<keyword evidence="4" id="KW-1185">Reference proteome</keyword>
<dbReference type="InterPro" id="IPR025315">
    <property type="entry name" value="DUF4220"/>
</dbReference>
<dbReference type="AlphaFoldDB" id="A0A8T0VHQ7"/>
<evidence type="ECO:0000313" key="3">
    <source>
        <dbReference type="EMBL" id="KAG2631259.1"/>
    </source>
</evidence>
<dbReference type="Pfam" id="PF13968">
    <property type="entry name" value="DUF4220"/>
    <property type="match status" value="1"/>
</dbReference>
<organism evidence="3 4">
    <name type="scientific">Panicum virgatum</name>
    <name type="common">Blackwell switchgrass</name>
    <dbReference type="NCBI Taxonomy" id="38727"/>
    <lineage>
        <taxon>Eukaryota</taxon>
        <taxon>Viridiplantae</taxon>
        <taxon>Streptophyta</taxon>
        <taxon>Embryophyta</taxon>
        <taxon>Tracheophyta</taxon>
        <taxon>Spermatophyta</taxon>
        <taxon>Magnoliopsida</taxon>
        <taxon>Liliopsida</taxon>
        <taxon>Poales</taxon>
        <taxon>Poaceae</taxon>
        <taxon>PACMAD clade</taxon>
        <taxon>Panicoideae</taxon>
        <taxon>Panicodae</taxon>
        <taxon>Paniceae</taxon>
        <taxon>Panicinae</taxon>
        <taxon>Panicum</taxon>
        <taxon>Panicum sect. Hiantes</taxon>
    </lineage>
</organism>
<feature type="transmembrane region" description="Helical" evidence="1">
    <location>
        <begin position="147"/>
        <end position="177"/>
    </location>
</feature>
<dbReference type="PANTHER" id="PTHR31325">
    <property type="entry name" value="OS01G0798800 PROTEIN-RELATED"/>
    <property type="match status" value="1"/>
</dbReference>
<keyword evidence="1" id="KW-0812">Transmembrane</keyword>
<proteinExistence type="predicted"/>
<evidence type="ECO:0000313" key="4">
    <source>
        <dbReference type="Proteomes" id="UP000823388"/>
    </source>
</evidence>
<accession>A0A8T0VHQ7</accession>
<evidence type="ECO:0000256" key="1">
    <source>
        <dbReference type="SAM" id="Phobius"/>
    </source>
</evidence>
<dbReference type="EMBL" id="CM029040">
    <property type="protein sequence ID" value="KAG2631259.1"/>
    <property type="molecule type" value="Genomic_DNA"/>
</dbReference>
<protein>
    <recommendedName>
        <fullName evidence="2">DUF4220 domain-containing protein</fullName>
    </recommendedName>
</protein>
<keyword evidence="1" id="KW-0472">Membrane</keyword>
<feature type="transmembrane region" description="Helical" evidence="1">
    <location>
        <begin position="107"/>
        <end position="127"/>
    </location>
</feature>
<sequence length="325" mass="36411">MINQTHFAQFCYGAKGKAAGNHLAWTILSHGAKGWWNSARGTVTRIEVLVGLFAISMVLLTAIGSWRRRSRNFVAQKVVQVVYISSSSLAIYTFGSMQSSPTKSGMFPFLAMSLYVLSASADCITAYSLDDNRQLMTQAYQTLLSVFYVVLIASTILGGAGLVLELLFLELCFFSLLKWMQRQLACRMASESWFLNKMVADYMYQQQEHTDASFYDPVSMKGYHYLVDCLLVPWDLGADTFYALQVNKEEPGAVINIEKVWQCESLSSEQKDLCLSSLFHLLRRRFFGFPFAPNPRGRRHLILSSRACSRTSGLPVAPTTAGSSR</sequence>
<gene>
    <name evidence="3" type="ORF">PVAP13_2NG002254</name>
</gene>
<comment type="caution">
    <text evidence="3">The sequence shown here is derived from an EMBL/GenBank/DDBJ whole genome shotgun (WGS) entry which is preliminary data.</text>
</comment>
<feature type="transmembrane region" description="Helical" evidence="1">
    <location>
        <begin position="78"/>
        <end position="95"/>
    </location>
</feature>
<feature type="domain" description="DUF4220" evidence="2">
    <location>
        <begin position="82"/>
        <end position="293"/>
    </location>
</feature>
<evidence type="ECO:0000259" key="2">
    <source>
        <dbReference type="Pfam" id="PF13968"/>
    </source>
</evidence>
<keyword evidence="1" id="KW-1133">Transmembrane helix</keyword>
<name>A0A8T0VHQ7_PANVG</name>
<reference evidence="3" key="1">
    <citation type="submission" date="2020-05" db="EMBL/GenBank/DDBJ databases">
        <title>WGS assembly of Panicum virgatum.</title>
        <authorList>
            <person name="Lovell J.T."/>
            <person name="Jenkins J."/>
            <person name="Shu S."/>
            <person name="Juenger T.E."/>
            <person name="Schmutz J."/>
        </authorList>
    </citation>
    <scope>NUCLEOTIDE SEQUENCE</scope>
    <source>
        <strain evidence="3">AP13</strain>
    </source>
</reference>